<dbReference type="Proteomes" id="UP001060085">
    <property type="component" value="Linkage Group LG02"/>
</dbReference>
<gene>
    <name evidence="1" type="ORF">M9H77_06811</name>
</gene>
<reference evidence="2" key="1">
    <citation type="journal article" date="2023" name="Nat. Plants">
        <title>Single-cell RNA sequencing provides a high-resolution roadmap for understanding the multicellular compartmentation of specialized metabolism.</title>
        <authorList>
            <person name="Sun S."/>
            <person name="Shen X."/>
            <person name="Li Y."/>
            <person name="Li Y."/>
            <person name="Wang S."/>
            <person name="Li R."/>
            <person name="Zhang H."/>
            <person name="Shen G."/>
            <person name="Guo B."/>
            <person name="Wei J."/>
            <person name="Xu J."/>
            <person name="St-Pierre B."/>
            <person name="Chen S."/>
            <person name="Sun C."/>
        </authorList>
    </citation>
    <scope>NUCLEOTIDE SEQUENCE [LARGE SCALE GENOMIC DNA]</scope>
</reference>
<proteinExistence type="predicted"/>
<protein>
    <submittedName>
        <fullName evidence="1">Uncharacterized protein</fullName>
    </submittedName>
</protein>
<comment type="caution">
    <text evidence="1">The sequence shown here is derived from an EMBL/GenBank/DDBJ whole genome shotgun (WGS) entry which is preliminary data.</text>
</comment>
<evidence type="ECO:0000313" key="1">
    <source>
        <dbReference type="EMBL" id="KAI5675861.1"/>
    </source>
</evidence>
<sequence length="108" mass="12249">MNKDLQTIISTIKGVRTILDRACLAIILRIPDNGIFAFYGVNFAGERRLSTGPHQVIQFTKFNNYQCDEENQVRINPSEEDKLWGRFAGDFRPIKKTTKIDIGASSSQ</sequence>
<name>A0ACC0BT90_CATRO</name>
<organism evidence="1 2">
    <name type="scientific">Catharanthus roseus</name>
    <name type="common">Madagascar periwinkle</name>
    <name type="synonym">Vinca rosea</name>
    <dbReference type="NCBI Taxonomy" id="4058"/>
    <lineage>
        <taxon>Eukaryota</taxon>
        <taxon>Viridiplantae</taxon>
        <taxon>Streptophyta</taxon>
        <taxon>Embryophyta</taxon>
        <taxon>Tracheophyta</taxon>
        <taxon>Spermatophyta</taxon>
        <taxon>Magnoliopsida</taxon>
        <taxon>eudicotyledons</taxon>
        <taxon>Gunneridae</taxon>
        <taxon>Pentapetalae</taxon>
        <taxon>asterids</taxon>
        <taxon>lamiids</taxon>
        <taxon>Gentianales</taxon>
        <taxon>Apocynaceae</taxon>
        <taxon>Rauvolfioideae</taxon>
        <taxon>Vinceae</taxon>
        <taxon>Catharanthinae</taxon>
        <taxon>Catharanthus</taxon>
    </lineage>
</organism>
<dbReference type="EMBL" id="CM044702">
    <property type="protein sequence ID" value="KAI5675861.1"/>
    <property type="molecule type" value="Genomic_DNA"/>
</dbReference>
<accession>A0ACC0BT90</accession>
<keyword evidence="2" id="KW-1185">Reference proteome</keyword>
<evidence type="ECO:0000313" key="2">
    <source>
        <dbReference type="Proteomes" id="UP001060085"/>
    </source>
</evidence>